<organism evidence="3 4">
    <name type="scientific">Nocardia thailandica</name>
    <dbReference type="NCBI Taxonomy" id="257275"/>
    <lineage>
        <taxon>Bacteria</taxon>
        <taxon>Bacillati</taxon>
        <taxon>Actinomycetota</taxon>
        <taxon>Actinomycetes</taxon>
        <taxon>Mycobacteriales</taxon>
        <taxon>Nocardiaceae</taxon>
        <taxon>Nocardia</taxon>
    </lineage>
</organism>
<feature type="transmembrane region" description="Helical" evidence="1">
    <location>
        <begin position="93"/>
        <end position="113"/>
    </location>
</feature>
<feature type="transmembrane region" description="Helical" evidence="1">
    <location>
        <begin position="6"/>
        <end position="30"/>
    </location>
</feature>
<dbReference type="PANTHER" id="PTHR36834">
    <property type="entry name" value="MEMBRANE PROTEIN-RELATED"/>
    <property type="match status" value="1"/>
</dbReference>
<name>A0ABW6PSR2_9NOCA</name>
<evidence type="ECO:0000259" key="2">
    <source>
        <dbReference type="Pfam" id="PF04892"/>
    </source>
</evidence>
<dbReference type="EMBL" id="JBIAMX010000013">
    <property type="protein sequence ID" value="MFF0545342.1"/>
    <property type="molecule type" value="Genomic_DNA"/>
</dbReference>
<keyword evidence="4" id="KW-1185">Reference proteome</keyword>
<gene>
    <name evidence="3" type="ORF">ACFYTF_21145</name>
</gene>
<feature type="transmembrane region" description="Helical" evidence="1">
    <location>
        <begin position="120"/>
        <end position="142"/>
    </location>
</feature>
<reference evidence="3 4" key="1">
    <citation type="submission" date="2024-10" db="EMBL/GenBank/DDBJ databases">
        <title>The Natural Products Discovery Center: Release of the First 8490 Sequenced Strains for Exploring Actinobacteria Biosynthetic Diversity.</title>
        <authorList>
            <person name="Kalkreuter E."/>
            <person name="Kautsar S.A."/>
            <person name="Yang D."/>
            <person name="Bader C.D."/>
            <person name="Teijaro C.N."/>
            <person name="Fluegel L."/>
            <person name="Davis C.M."/>
            <person name="Simpson J.R."/>
            <person name="Lauterbach L."/>
            <person name="Steele A.D."/>
            <person name="Gui C."/>
            <person name="Meng S."/>
            <person name="Li G."/>
            <person name="Viehrig K."/>
            <person name="Ye F."/>
            <person name="Su P."/>
            <person name="Kiefer A.F."/>
            <person name="Nichols A."/>
            <person name="Cepeda A.J."/>
            <person name="Yan W."/>
            <person name="Fan B."/>
            <person name="Jiang Y."/>
            <person name="Adhikari A."/>
            <person name="Zheng C.-J."/>
            <person name="Schuster L."/>
            <person name="Cowan T.M."/>
            <person name="Smanski M.J."/>
            <person name="Chevrette M.G."/>
            <person name="De Carvalho L.P.S."/>
            <person name="Shen B."/>
        </authorList>
    </citation>
    <scope>NUCLEOTIDE SEQUENCE [LARGE SCALE GENOMIC DNA]</scope>
    <source>
        <strain evidence="3 4">NPDC004045</strain>
    </source>
</reference>
<dbReference type="Pfam" id="PF04892">
    <property type="entry name" value="VanZ"/>
    <property type="match status" value="1"/>
</dbReference>
<dbReference type="Proteomes" id="UP001601444">
    <property type="component" value="Unassembled WGS sequence"/>
</dbReference>
<evidence type="ECO:0000256" key="1">
    <source>
        <dbReference type="SAM" id="Phobius"/>
    </source>
</evidence>
<evidence type="ECO:0000313" key="4">
    <source>
        <dbReference type="Proteomes" id="UP001601444"/>
    </source>
</evidence>
<dbReference type="RefSeq" id="WP_387701790.1">
    <property type="nucleotide sequence ID" value="NZ_JBIAMX010000013.1"/>
</dbReference>
<keyword evidence="1" id="KW-1133">Transmembrane helix</keyword>
<keyword evidence="1" id="KW-0472">Membrane</keyword>
<evidence type="ECO:0000313" key="3">
    <source>
        <dbReference type="EMBL" id="MFF0545342.1"/>
    </source>
</evidence>
<sequence>MGAVWQSWGHVLIACALAAPVAAVLVVTLARRRVRRGVPARIALRHTVAEIGVLAGTLPWVWMILTPAGGQGAVSLVPLVDLAATLRDEPGTALVQVGANSLLFLPLGFLLPLRLPRLAGVARMTAVGAAASAVLELCQYVFDLGRVSSVDDVLMNATGAAIGAGIGAVHAARLRRGRSVSDRALARLGLPRPVSET</sequence>
<keyword evidence="1" id="KW-0812">Transmembrane</keyword>
<feature type="transmembrane region" description="Helical" evidence="1">
    <location>
        <begin position="51"/>
        <end position="73"/>
    </location>
</feature>
<feature type="transmembrane region" description="Helical" evidence="1">
    <location>
        <begin position="154"/>
        <end position="174"/>
    </location>
</feature>
<dbReference type="InterPro" id="IPR053150">
    <property type="entry name" value="Teicoplanin_resist-assoc"/>
</dbReference>
<dbReference type="InterPro" id="IPR006976">
    <property type="entry name" value="VanZ-like"/>
</dbReference>
<protein>
    <submittedName>
        <fullName evidence="3">VanZ family protein</fullName>
    </submittedName>
</protein>
<feature type="domain" description="VanZ-like" evidence="2">
    <location>
        <begin position="60"/>
        <end position="166"/>
    </location>
</feature>
<proteinExistence type="predicted"/>
<comment type="caution">
    <text evidence="3">The sequence shown here is derived from an EMBL/GenBank/DDBJ whole genome shotgun (WGS) entry which is preliminary data.</text>
</comment>
<dbReference type="PANTHER" id="PTHR36834:SF1">
    <property type="entry name" value="INTEGRAL MEMBRANE PROTEIN"/>
    <property type="match status" value="1"/>
</dbReference>
<accession>A0ABW6PSR2</accession>